<evidence type="ECO:0000313" key="2">
    <source>
        <dbReference type="EMBL" id="KAK4202131.1"/>
    </source>
</evidence>
<proteinExistence type="predicted"/>
<dbReference type="EMBL" id="MU863900">
    <property type="protein sequence ID" value="KAK4202131.1"/>
    <property type="molecule type" value="Genomic_DNA"/>
</dbReference>
<feature type="compositionally biased region" description="Polar residues" evidence="1">
    <location>
        <begin position="188"/>
        <end position="202"/>
    </location>
</feature>
<name>A0AAN7AUY9_9PEZI</name>
<keyword evidence="3" id="KW-1185">Reference proteome</keyword>
<dbReference type="AlphaFoldDB" id="A0AAN7AUY9"/>
<evidence type="ECO:0000313" key="3">
    <source>
        <dbReference type="Proteomes" id="UP001303160"/>
    </source>
</evidence>
<sequence>MSTNKPEVTTTKFDRVRHKLDRYCVQRDKLLAQVTVSQNELMIICQKRNGYSSLGPVFRQRLHVFLQGEREQAEIWRDAVTRQFPGWFDLPHNKEDVRDGLKEDWEAFRKLGWFEAQSTPDNLSALRKRQRESRILPDTQLEKLVAVNILVESLVKEQLKAQEDSSQNFGYVDAAVQTDGSSRPPILMTSNAASGNSPSRATGSRRKRSRVTREPSVTPSLRDAFVSLLSGFTPDQVLMSWF</sequence>
<organism evidence="2 3">
    <name type="scientific">Triangularia verruculosa</name>
    <dbReference type="NCBI Taxonomy" id="2587418"/>
    <lineage>
        <taxon>Eukaryota</taxon>
        <taxon>Fungi</taxon>
        <taxon>Dikarya</taxon>
        <taxon>Ascomycota</taxon>
        <taxon>Pezizomycotina</taxon>
        <taxon>Sordariomycetes</taxon>
        <taxon>Sordariomycetidae</taxon>
        <taxon>Sordariales</taxon>
        <taxon>Podosporaceae</taxon>
        <taxon>Triangularia</taxon>
    </lineage>
</organism>
<accession>A0AAN7AUY9</accession>
<evidence type="ECO:0000256" key="1">
    <source>
        <dbReference type="SAM" id="MobiDB-lite"/>
    </source>
</evidence>
<reference evidence="2" key="2">
    <citation type="submission" date="2023-05" db="EMBL/GenBank/DDBJ databases">
        <authorList>
            <consortium name="Lawrence Berkeley National Laboratory"/>
            <person name="Steindorff A."/>
            <person name="Hensen N."/>
            <person name="Bonometti L."/>
            <person name="Westerberg I."/>
            <person name="Brannstrom I.O."/>
            <person name="Guillou S."/>
            <person name="Cros-Aarteil S."/>
            <person name="Calhoun S."/>
            <person name="Haridas S."/>
            <person name="Kuo A."/>
            <person name="Mondo S."/>
            <person name="Pangilinan J."/>
            <person name="Riley R."/>
            <person name="Labutti K."/>
            <person name="Andreopoulos B."/>
            <person name="Lipzen A."/>
            <person name="Chen C."/>
            <person name="Yanf M."/>
            <person name="Daum C."/>
            <person name="Ng V."/>
            <person name="Clum A."/>
            <person name="Ohm R."/>
            <person name="Martin F."/>
            <person name="Silar P."/>
            <person name="Natvig D."/>
            <person name="Lalanne C."/>
            <person name="Gautier V."/>
            <person name="Ament-Velasquez S.L."/>
            <person name="Kruys A."/>
            <person name="Hutchinson M.I."/>
            <person name="Powell A.J."/>
            <person name="Barry K."/>
            <person name="Miller A.N."/>
            <person name="Grigoriev I.V."/>
            <person name="Debuchy R."/>
            <person name="Gladieux P."/>
            <person name="Thoren M.H."/>
            <person name="Johannesson H."/>
        </authorList>
    </citation>
    <scope>NUCLEOTIDE SEQUENCE</scope>
    <source>
        <strain evidence="2">CBS 315.58</strain>
    </source>
</reference>
<comment type="caution">
    <text evidence="2">The sequence shown here is derived from an EMBL/GenBank/DDBJ whole genome shotgun (WGS) entry which is preliminary data.</text>
</comment>
<dbReference type="Proteomes" id="UP001303160">
    <property type="component" value="Unassembled WGS sequence"/>
</dbReference>
<protein>
    <submittedName>
        <fullName evidence="2">Uncharacterized protein</fullName>
    </submittedName>
</protein>
<feature type="region of interest" description="Disordered" evidence="1">
    <location>
        <begin position="180"/>
        <end position="216"/>
    </location>
</feature>
<reference evidence="2" key="1">
    <citation type="journal article" date="2023" name="Mol. Phylogenet. Evol.">
        <title>Genome-scale phylogeny and comparative genomics of the fungal order Sordariales.</title>
        <authorList>
            <person name="Hensen N."/>
            <person name="Bonometti L."/>
            <person name="Westerberg I."/>
            <person name="Brannstrom I.O."/>
            <person name="Guillou S."/>
            <person name="Cros-Aarteil S."/>
            <person name="Calhoun S."/>
            <person name="Haridas S."/>
            <person name="Kuo A."/>
            <person name="Mondo S."/>
            <person name="Pangilinan J."/>
            <person name="Riley R."/>
            <person name="LaButti K."/>
            <person name="Andreopoulos B."/>
            <person name="Lipzen A."/>
            <person name="Chen C."/>
            <person name="Yan M."/>
            <person name="Daum C."/>
            <person name="Ng V."/>
            <person name="Clum A."/>
            <person name="Steindorff A."/>
            <person name="Ohm R.A."/>
            <person name="Martin F."/>
            <person name="Silar P."/>
            <person name="Natvig D.O."/>
            <person name="Lalanne C."/>
            <person name="Gautier V."/>
            <person name="Ament-Velasquez S.L."/>
            <person name="Kruys A."/>
            <person name="Hutchinson M.I."/>
            <person name="Powell A.J."/>
            <person name="Barry K."/>
            <person name="Miller A.N."/>
            <person name="Grigoriev I.V."/>
            <person name="Debuchy R."/>
            <person name="Gladieux P."/>
            <person name="Hiltunen Thoren M."/>
            <person name="Johannesson H."/>
        </authorList>
    </citation>
    <scope>NUCLEOTIDE SEQUENCE</scope>
    <source>
        <strain evidence="2">CBS 315.58</strain>
    </source>
</reference>
<gene>
    <name evidence="2" type="ORF">QBC40DRAFT_169925</name>
</gene>